<dbReference type="SUPFAM" id="SSF49503">
    <property type="entry name" value="Cupredoxins"/>
    <property type="match status" value="1"/>
</dbReference>
<dbReference type="GO" id="GO:0009055">
    <property type="term" value="F:electron transfer activity"/>
    <property type="evidence" value="ECO:0007669"/>
    <property type="project" value="InterPro"/>
</dbReference>
<organism evidence="3">
    <name type="scientific">Ananas comosus var. bracteatus</name>
    <name type="common">red pineapple</name>
    <dbReference type="NCBI Taxonomy" id="296719"/>
    <lineage>
        <taxon>Eukaryota</taxon>
        <taxon>Viridiplantae</taxon>
        <taxon>Streptophyta</taxon>
        <taxon>Embryophyta</taxon>
        <taxon>Tracheophyta</taxon>
        <taxon>Spermatophyta</taxon>
        <taxon>Magnoliopsida</taxon>
        <taxon>Liliopsida</taxon>
        <taxon>Poales</taxon>
        <taxon>Bromeliaceae</taxon>
        <taxon>Bromelioideae</taxon>
        <taxon>Ananas</taxon>
    </lineage>
</organism>
<dbReference type="EMBL" id="LR862143">
    <property type="protein sequence ID" value="CAD1823720.1"/>
    <property type="molecule type" value="Genomic_DNA"/>
</dbReference>
<dbReference type="Gene3D" id="2.60.40.420">
    <property type="entry name" value="Cupredoxins - blue copper proteins"/>
    <property type="match status" value="1"/>
</dbReference>
<dbReference type="InterPro" id="IPR003245">
    <property type="entry name" value="Phytocyanin_dom"/>
</dbReference>
<proteinExistence type="predicted"/>
<feature type="region of interest" description="Disordered" evidence="1">
    <location>
        <begin position="210"/>
        <end position="237"/>
    </location>
</feature>
<reference evidence="3" key="1">
    <citation type="submission" date="2020-07" db="EMBL/GenBank/DDBJ databases">
        <authorList>
            <person name="Lin J."/>
        </authorList>
    </citation>
    <scope>NUCLEOTIDE SEQUENCE</scope>
</reference>
<feature type="region of interest" description="Disordered" evidence="1">
    <location>
        <begin position="297"/>
        <end position="355"/>
    </location>
</feature>
<accession>A0A6V7NYP1</accession>
<evidence type="ECO:0000313" key="3">
    <source>
        <dbReference type="EMBL" id="CAD1823720.1"/>
    </source>
</evidence>
<dbReference type="AlphaFoldDB" id="A0A6V7NYP1"/>
<dbReference type="Pfam" id="PF02298">
    <property type="entry name" value="Cu_bind_like"/>
    <property type="match status" value="1"/>
</dbReference>
<gene>
    <name evidence="3" type="ORF">CB5_LOCUS6931</name>
</gene>
<sequence length="410" mass="45875">MEATREKFNDTAGDLNKPFRFNGSHFKRWKGKVLFYLNLLKVAYVLTEMNPKKMKTDDMNEDKLLEHYEKTEKYENDEYNCRYYLLNCLSDQFYDYYENTYSSAKKIWKALQLKYDTEQAGAKKYAASRFFLYQMVEGKSVVEQVQDFQMIAHEVQSEGVKFGDNLIVLGIIDKLPPSWREFQKTLRHKQKEMSLETLIARIRVKEEARGQDALEAKENDASATKHEDENENDGGGGGAAAVAALSIILQGAAAATQHVVGGATGWTIPPNASFYSDWSSVQPFTVGDTLLFNFTTGSHNVMPVGKRGTTGARPRARSSPSTSPPPPDQRPPRPRPVPFRAIGSASRRARPRSSHDAYAALAPAPASPGAALRPAAHLPPHLLPDPRCGCWRFCPQQQQQRQPAASRSTS</sequence>
<dbReference type="Pfam" id="PF14223">
    <property type="entry name" value="Retrotran_gag_2"/>
    <property type="match status" value="1"/>
</dbReference>
<name>A0A6V7NYP1_ANACO</name>
<dbReference type="PROSITE" id="PS51485">
    <property type="entry name" value="PHYTOCYANIN"/>
    <property type="match status" value="1"/>
</dbReference>
<dbReference type="InterPro" id="IPR008972">
    <property type="entry name" value="Cupredoxin"/>
</dbReference>
<evidence type="ECO:0000259" key="2">
    <source>
        <dbReference type="PROSITE" id="PS51485"/>
    </source>
</evidence>
<evidence type="ECO:0000256" key="1">
    <source>
        <dbReference type="SAM" id="MobiDB-lite"/>
    </source>
</evidence>
<dbReference type="PANTHER" id="PTHR47592">
    <property type="entry name" value="PBF68 PROTEIN"/>
    <property type="match status" value="1"/>
</dbReference>
<dbReference type="PANTHER" id="PTHR47592:SF27">
    <property type="entry name" value="OS08G0421700 PROTEIN"/>
    <property type="match status" value="1"/>
</dbReference>
<feature type="domain" description="Phytocyanin" evidence="2">
    <location>
        <begin position="256"/>
        <end position="367"/>
    </location>
</feature>
<feature type="compositionally biased region" description="Basic and acidic residues" evidence="1">
    <location>
        <begin position="210"/>
        <end position="228"/>
    </location>
</feature>
<protein>
    <recommendedName>
        <fullName evidence="2">Phytocyanin domain-containing protein</fullName>
    </recommendedName>
</protein>
<feature type="compositionally biased region" description="Pro residues" evidence="1">
    <location>
        <begin position="322"/>
        <end position="337"/>
    </location>
</feature>